<dbReference type="PANTHER" id="PTHR30213">
    <property type="entry name" value="INNER MEMBRANE PROTEIN YHJD"/>
    <property type="match status" value="1"/>
</dbReference>
<evidence type="ECO:0000256" key="1">
    <source>
        <dbReference type="ARBA" id="ARBA00004651"/>
    </source>
</evidence>
<dbReference type="PANTHER" id="PTHR30213:SF0">
    <property type="entry name" value="UPF0761 MEMBRANE PROTEIN YIHY"/>
    <property type="match status" value="1"/>
</dbReference>
<dbReference type="RefSeq" id="WP_101780297.1">
    <property type="nucleotide sequence ID" value="NZ_OBQK01000015.1"/>
</dbReference>
<dbReference type="Pfam" id="PF03631">
    <property type="entry name" value="Virul_fac_BrkB"/>
    <property type="match status" value="1"/>
</dbReference>
<proteinExistence type="predicted"/>
<evidence type="ECO:0000256" key="3">
    <source>
        <dbReference type="ARBA" id="ARBA00022692"/>
    </source>
</evidence>
<feature type="transmembrane region" description="Helical" evidence="7">
    <location>
        <begin position="279"/>
        <end position="303"/>
    </location>
</feature>
<feature type="transmembrane region" description="Helical" evidence="7">
    <location>
        <begin position="134"/>
        <end position="159"/>
    </location>
</feature>
<name>A0A285VUK6_9MICO</name>
<feature type="transmembrane region" description="Helical" evidence="7">
    <location>
        <begin position="244"/>
        <end position="267"/>
    </location>
</feature>
<feature type="compositionally biased region" description="Basic and acidic residues" evidence="6">
    <location>
        <begin position="334"/>
        <end position="352"/>
    </location>
</feature>
<feature type="transmembrane region" description="Helical" evidence="7">
    <location>
        <begin position="171"/>
        <end position="193"/>
    </location>
</feature>
<dbReference type="NCBIfam" id="TIGR00765">
    <property type="entry name" value="yihY_not_rbn"/>
    <property type="match status" value="1"/>
</dbReference>
<evidence type="ECO:0000256" key="6">
    <source>
        <dbReference type="SAM" id="MobiDB-lite"/>
    </source>
</evidence>
<accession>A0A285VUK6</accession>
<evidence type="ECO:0000256" key="4">
    <source>
        <dbReference type="ARBA" id="ARBA00022989"/>
    </source>
</evidence>
<dbReference type="GO" id="GO:0005886">
    <property type="term" value="C:plasma membrane"/>
    <property type="evidence" value="ECO:0007669"/>
    <property type="project" value="UniProtKB-SubCell"/>
</dbReference>
<evidence type="ECO:0000313" key="8">
    <source>
        <dbReference type="EMBL" id="SOC57653.1"/>
    </source>
</evidence>
<dbReference type="Proteomes" id="UP000219688">
    <property type="component" value="Unassembled WGS sequence"/>
</dbReference>
<keyword evidence="5 7" id="KW-0472">Membrane</keyword>
<dbReference type="PIRSF" id="PIRSF035875">
    <property type="entry name" value="RNase_BN"/>
    <property type="match status" value="1"/>
</dbReference>
<feature type="non-terminal residue" evidence="8">
    <location>
        <position position="352"/>
    </location>
</feature>
<feature type="region of interest" description="Disordered" evidence="6">
    <location>
        <begin position="1"/>
        <end position="36"/>
    </location>
</feature>
<reference evidence="9" key="1">
    <citation type="submission" date="2017-08" db="EMBL/GenBank/DDBJ databases">
        <authorList>
            <person name="Varghese N."/>
            <person name="Submissions S."/>
        </authorList>
    </citation>
    <scope>NUCLEOTIDE SEQUENCE [LARGE SCALE GENOMIC DNA]</scope>
    <source>
        <strain evidence="9">USBA17B2</strain>
    </source>
</reference>
<keyword evidence="2" id="KW-1003">Cell membrane</keyword>
<comment type="subcellular location">
    <subcellularLocation>
        <location evidence="1">Cell membrane</location>
        <topology evidence="1">Multi-pass membrane protein</topology>
    </subcellularLocation>
</comment>
<dbReference type="AlphaFoldDB" id="A0A285VUK6"/>
<sequence length="352" mass="36468">MASASAHGNGPASGGPSAAGEPLAAGTGEGSDAAGPGEIPGRGWFLILRRVVRRTLADNFSLYSAAVAFFAVLSIAPVLVTALSVYGAVNTPAQALHHLSGLAAVLPPALGDVLADQLVSITAASTEVLTVRGLLALTVALGTAMTAMTFLFEALNVAYREQETRGVVRRAGLALTFVLGGAVGLGAVITGSALVTRALREAPDWFRLVILTGVWVGLAVLMALGLGVLYRFAPARRGRARWRWISRGAVAATAVWLAASAGLFIYVQNLGTYERTYGSLAGVAISMFWLWLTVLLVVLGAALNAEAERQTRRDSTVGPSRPPGRRGAVVADDVPPHPEDRGDAPGADEART</sequence>
<protein>
    <submittedName>
        <fullName evidence="8">Membrane protein</fullName>
    </submittedName>
</protein>
<dbReference type="InterPro" id="IPR017039">
    <property type="entry name" value="Virul_fac_BrkB"/>
</dbReference>
<feature type="transmembrane region" description="Helical" evidence="7">
    <location>
        <begin position="205"/>
        <end position="232"/>
    </location>
</feature>
<keyword evidence="3 7" id="KW-0812">Transmembrane</keyword>
<feature type="compositionally biased region" description="Low complexity" evidence="6">
    <location>
        <begin position="1"/>
        <end position="26"/>
    </location>
</feature>
<evidence type="ECO:0000256" key="2">
    <source>
        <dbReference type="ARBA" id="ARBA00022475"/>
    </source>
</evidence>
<organism evidence="8 9">
    <name type="scientific">Ornithinimicrobium cerasi</name>
    <dbReference type="NCBI Taxonomy" id="2248773"/>
    <lineage>
        <taxon>Bacteria</taxon>
        <taxon>Bacillati</taxon>
        <taxon>Actinomycetota</taxon>
        <taxon>Actinomycetes</taxon>
        <taxon>Micrococcales</taxon>
        <taxon>Ornithinimicrobiaceae</taxon>
        <taxon>Ornithinimicrobium</taxon>
    </lineage>
</organism>
<keyword evidence="9" id="KW-1185">Reference proteome</keyword>
<evidence type="ECO:0000256" key="5">
    <source>
        <dbReference type="ARBA" id="ARBA00023136"/>
    </source>
</evidence>
<dbReference type="EMBL" id="OBQK01000015">
    <property type="protein sequence ID" value="SOC57653.1"/>
    <property type="molecule type" value="Genomic_DNA"/>
</dbReference>
<feature type="region of interest" description="Disordered" evidence="6">
    <location>
        <begin position="310"/>
        <end position="352"/>
    </location>
</feature>
<feature type="transmembrane region" description="Helical" evidence="7">
    <location>
        <begin position="60"/>
        <end position="89"/>
    </location>
</feature>
<keyword evidence="4 7" id="KW-1133">Transmembrane helix</keyword>
<evidence type="ECO:0000313" key="9">
    <source>
        <dbReference type="Proteomes" id="UP000219688"/>
    </source>
</evidence>
<evidence type="ECO:0000256" key="7">
    <source>
        <dbReference type="SAM" id="Phobius"/>
    </source>
</evidence>
<gene>
    <name evidence="8" type="ORF">SAMN05421879_1151</name>
</gene>